<evidence type="ECO:0000313" key="2">
    <source>
        <dbReference type="EMBL" id="TBC17982.1"/>
    </source>
</evidence>
<feature type="chain" id="PRO_5044299576" description="2'-5' RNA ligase superfamily protein" evidence="1">
    <location>
        <begin position="28"/>
        <end position="240"/>
    </location>
</feature>
<dbReference type="InterPro" id="IPR009097">
    <property type="entry name" value="Cyclic_Pdiesterase"/>
</dbReference>
<protein>
    <recommendedName>
        <fullName evidence="4">2'-5' RNA ligase superfamily protein</fullName>
    </recommendedName>
</protein>
<keyword evidence="1" id="KW-0732">Signal</keyword>
<sequence>MFRHAKLSAALLIGNLVMASFPTTSQADENPVTAVDIALEPDATMLQHAKAANARLLGVFPKGFALDDTHQPHVTMLQQFVLTADLDKVYAAVDKVLSDEKPSDWKLTASKYYYIPDAEFGLAGIVVAPTPDLARLQREVIDAVAPFKAKSGTPAAFMSTEDGKDIQKSLIEYVTNFTTIAAGEKFNPHVTIGVATQAYLKGMLAEPFEAFTFLPTGASVYQLGTFGTARKKLKDLHFGP</sequence>
<proteinExistence type="predicted"/>
<dbReference type="EMBL" id="SIMR01000001">
    <property type="protein sequence ID" value="TBC17982.1"/>
    <property type="molecule type" value="Genomic_DNA"/>
</dbReference>
<name>A0AB38IB61_9HYPH</name>
<dbReference type="Gene3D" id="3.90.1140.10">
    <property type="entry name" value="Cyclic phosphodiesterase"/>
    <property type="match status" value="1"/>
</dbReference>
<dbReference type="SUPFAM" id="SSF55144">
    <property type="entry name" value="LigT-like"/>
    <property type="match status" value="1"/>
</dbReference>
<organism evidence="2 3">
    <name type="scientific">Rhizobium ruizarguesonis</name>
    <dbReference type="NCBI Taxonomy" id="2081791"/>
    <lineage>
        <taxon>Bacteria</taxon>
        <taxon>Pseudomonadati</taxon>
        <taxon>Pseudomonadota</taxon>
        <taxon>Alphaproteobacteria</taxon>
        <taxon>Hyphomicrobiales</taxon>
        <taxon>Rhizobiaceae</taxon>
        <taxon>Rhizobium/Agrobacterium group</taxon>
        <taxon>Rhizobium</taxon>
    </lineage>
</organism>
<dbReference type="Pfam" id="PF13563">
    <property type="entry name" value="2_5_RNA_ligase2"/>
    <property type="match status" value="1"/>
</dbReference>
<evidence type="ECO:0000256" key="1">
    <source>
        <dbReference type="SAM" id="SignalP"/>
    </source>
</evidence>
<evidence type="ECO:0000313" key="3">
    <source>
        <dbReference type="Proteomes" id="UP000294215"/>
    </source>
</evidence>
<feature type="signal peptide" evidence="1">
    <location>
        <begin position="1"/>
        <end position="27"/>
    </location>
</feature>
<gene>
    <name evidence="2" type="ORF">ELH40_08080</name>
</gene>
<comment type="caution">
    <text evidence="2">The sequence shown here is derived from an EMBL/GenBank/DDBJ whole genome shotgun (WGS) entry which is preliminary data.</text>
</comment>
<dbReference type="Proteomes" id="UP000294215">
    <property type="component" value="Unassembled WGS sequence"/>
</dbReference>
<dbReference type="AlphaFoldDB" id="A0AB38IB61"/>
<evidence type="ECO:0008006" key="4">
    <source>
        <dbReference type="Google" id="ProtNLM"/>
    </source>
</evidence>
<reference evidence="2 3" key="1">
    <citation type="submission" date="2019-02" db="EMBL/GenBank/DDBJ databases">
        <title>The genomic architecture of introgression among sibling species of bacteria.</title>
        <authorList>
            <person name="Cavassim M.I.A."/>
            <person name="Moeskjaer S."/>
            <person name="Moslemi C."/>
            <person name="Fields B."/>
            <person name="Bachmann A."/>
            <person name="Vilhjalmsson B."/>
            <person name="Schierup M.H."/>
            <person name="Young J.P.W."/>
            <person name="Andersen S.U."/>
        </authorList>
    </citation>
    <scope>NUCLEOTIDE SEQUENCE [LARGE SCALE GENOMIC DNA]</scope>
    <source>
        <strain evidence="2 3">SM92</strain>
    </source>
</reference>
<accession>A0AB38IB61</accession>